<organism evidence="1 2">
    <name type="scientific">Klebsiella phage vB_KpnP_Dlv622</name>
    <dbReference type="NCBI Taxonomy" id="2776830"/>
    <lineage>
        <taxon>Viruses</taxon>
        <taxon>Duplodnaviria</taxon>
        <taxon>Heunggongvirae</taxon>
        <taxon>Uroviricota</taxon>
        <taxon>Caudoviricetes</taxon>
        <taxon>Autographivirales</taxon>
        <taxon>Autoscriptoviridae</taxon>
        <taxon>Slopekvirinae</taxon>
        <taxon>Drulisvirus</taxon>
        <taxon>Drulisvirus Dlv622</taxon>
    </lineage>
</organism>
<sequence>MSKLVAVIPLNGLSVDDAEKLLQEMFAYAEREGMISEDVHWVLIEGLENQGATLH</sequence>
<keyword evidence="2" id="KW-1185">Reference proteome</keyword>
<dbReference type="Proteomes" id="UP000593976">
    <property type="component" value="Segment"/>
</dbReference>
<accession>A0A7L8ZI27</accession>
<name>A0A7L8ZI27_9CAUD</name>
<protein>
    <submittedName>
        <fullName evidence="1">Uncharacterized protein</fullName>
    </submittedName>
</protein>
<reference evidence="1 2" key="1">
    <citation type="submission" date="2020-08" db="EMBL/GenBank/DDBJ databases">
        <authorList>
            <person name="Gorodnichev R.B."/>
            <person name="Kornienko M.A."/>
            <person name="Kuptsov N.S."/>
            <person name="Guliaev A.S."/>
            <person name="Veselovsky V.V."/>
            <person name="Kostryukova E.S."/>
            <person name="Ilina E.N."/>
            <person name="Shitikov E.A."/>
            <person name="Manolov A.I."/>
            <person name="Bespiatykh D.A."/>
        </authorList>
    </citation>
    <scope>NUCLEOTIDE SEQUENCE [LARGE SCALE GENOMIC DNA]</scope>
</reference>
<proteinExistence type="predicted"/>
<evidence type="ECO:0000313" key="2">
    <source>
        <dbReference type="Proteomes" id="UP000593976"/>
    </source>
</evidence>
<evidence type="ECO:0000313" key="1">
    <source>
        <dbReference type="EMBL" id="QOI68555.1"/>
    </source>
</evidence>
<dbReference type="EMBL" id="MT939252">
    <property type="protein sequence ID" value="QOI68555.1"/>
    <property type="molecule type" value="Genomic_DNA"/>
</dbReference>
<gene>
    <name evidence="1" type="ORF">dlv622_00037</name>
</gene>